<name>A0A5M6CTN9_9BACT</name>
<dbReference type="AlphaFoldDB" id="A0A5M6CTN9"/>
<comment type="caution">
    <text evidence="1">The sequence shown here is derived from an EMBL/GenBank/DDBJ whole genome shotgun (WGS) entry which is preliminary data.</text>
</comment>
<evidence type="ECO:0000313" key="1">
    <source>
        <dbReference type="EMBL" id="KAA5536529.1"/>
    </source>
</evidence>
<dbReference type="EMBL" id="VWSH01000001">
    <property type="protein sequence ID" value="KAA5536529.1"/>
    <property type="molecule type" value="Genomic_DNA"/>
</dbReference>
<evidence type="ECO:0000313" key="2">
    <source>
        <dbReference type="Proteomes" id="UP000323632"/>
    </source>
</evidence>
<organism evidence="1 2">
    <name type="scientific">Taibaiella lutea</name>
    <dbReference type="NCBI Taxonomy" id="2608001"/>
    <lineage>
        <taxon>Bacteria</taxon>
        <taxon>Pseudomonadati</taxon>
        <taxon>Bacteroidota</taxon>
        <taxon>Chitinophagia</taxon>
        <taxon>Chitinophagales</taxon>
        <taxon>Chitinophagaceae</taxon>
        <taxon>Taibaiella</taxon>
    </lineage>
</organism>
<dbReference type="Proteomes" id="UP000323632">
    <property type="component" value="Unassembled WGS sequence"/>
</dbReference>
<protein>
    <submittedName>
        <fullName evidence="1">Uncharacterized protein</fullName>
    </submittedName>
</protein>
<proteinExistence type="predicted"/>
<keyword evidence="2" id="KW-1185">Reference proteome</keyword>
<accession>A0A5M6CTN9</accession>
<sequence length="157" mass="17793">MKHGSLTYKYIKQRNGRGKYGGVTIEIIRTNRQAFVTDACEWETFKGAYPAFVESDILKLWKQSAINTASEAINSFSFLNNVEIILRDIMGLYTDTCPSHIGAAMMIAVFDYCESPLDQKNLLLLDEFVERNDKTDIIPDFTQLPLAGYKNHSIKNG</sequence>
<gene>
    <name evidence="1" type="ORF">F0919_02350</name>
</gene>
<dbReference type="RefSeq" id="WP_150031106.1">
    <property type="nucleotide sequence ID" value="NZ_VWSH01000001.1"/>
</dbReference>
<reference evidence="1 2" key="1">
    <citation type="submission" date="2019-09" db="EMBL/GenBank/DDBJ databases">
        <title>Genome sequence and assembly of Taibaiella sp.</title>
        <authorList>
            <person name="Chhetri G."/>
        </authorList>
    </citation>
    <scope>NUCLEOTIDE SEQUENCE [LARGE SCALE GENOMIC DNA]</scope>
    <source>
        <strain evidence="1 2">KVB11</strain>
    </source>
</reference>